<reference evidence="10" key="1">
    <citation type="journal article" date="2014" name="Int. J. Syst. Evol. Microbiol.">
        <title>Complete genome sequence of Corynebacterium casei LMG S-19264T (=DSM 44701T), isolated from a smear-ripened cheese.</title>
        <authorList>
            <consortium name="US DOE Joint Genome Institute (JGI-PGF)"/>
            <person name="Walter F."/>
            <person name="Albersmeier A."/>
            <person name="Kalinowski J."/>
            <person name="Ruckert C."/>
        </authorList>
    </citation>
    <scope>NUCLEOTIDE SEQUENCE</scope>
    <source>
        <strain evidence="10">JCM 4335</strain>
    </source>
</reference>
<name>A0A918EJN3_9ACTN</name>
<comment type="subcellular location">
    <subcellularLocation>
        <location evidence="1">Cell membrane</location>
        <topology evidence="1">Multi-pass membrane protein</topology>
    </subcellularLocation>
</comment>
<organism evidence="10 11">
    <name type="scientific">Streptomyces roseolilacinus</name>
    <dbReference type="NCBI Taxonomy" id="66904"/>
    <lineage>
        <taxon>Bacteria</taxon>
        <taxon>Bacillati</taxon>
        <taxon>Actinomycetota</taxon>
        <taxon>Actinomycetes</taxon>
        <taxon>Kitasatosporales</taxon>
        <taxon>Streptomycetaceae</taxon>
        <taxon>Streptomyces</taxon>
    </lineage>
</organism>
<feature type="transmembrane region" description="Helical" evidence="8">
    <location>
        <begin position="235"/>
        <end position="258"/>
    </location>
</feature>
<feature type="transmembrane region" description="Helical" evidence="8">
    <location>
        <begin position="544"/>
        <end position="561"/>
    </location>
</feature>
<evidence type="ECO:0000256" key="6">
    <source>
        <dbReference type="ARBA" id="ARBA00023136"/>
    </source>
</evidence>
<dbReference type="InterPro" id="IPR050545">
    <property type="entry name" value="Mycobact_MmpL"/>
</dbReference>
<feature type="transmembrane region" description="Helical" evidence="8">
    <location>
        <begin position="611"/>
        <end position="635"/>
    </location>
</feature>
<evidence type="ECO:0000256" key="3">
    <source>
        <dbReference type="ARBA" id="ARBA00022475"/>
    </source>
</evidence>
<evidence type="ECO:0000313" key="11">
    <source>
        <dbReference type="Proteomes" id="UP000654123"/>
    </source>
</evidence>
<accession>A0A918EJN3</accession>
<evidence type="ECO:0000256" key="1">
    <source>
        <dbReference type="ARBA" id="ARBA00004651"/>
    </source>
</evidence>
<protein>
    <submittedName>
        <fullName evidence="10">Membrane protein</fullName>
    </submittedName>
</protein>
<dbReference type="Proteomes" id="UP000654123">
    <property type="component" value="Unassembled WGS sequence"/>
</dbReference>
<dbReference type="PANTHER" id="PTHR33406:SF11">
    <property type="entry name" value="MEMBRANE PROTEIN SCO6666-RELATED"/>
    <property type="match status" value="1"/>
</dbReference>
<dbReference type="RefSeq" id="WP_189533564.1">
    <property type="nucleotide sequence ID" value="NZ_BMSV01000005.1"/>
</dbReference>
<comment type="similarity">
    <text evidence="2">Belongs to the resistance-nodulation-cell division (RND) (TC 2.A.6) family. MmpL subfamily.</text>
</comment>
<dbReference type="Gene3D" id="1.20.1640.10">
    <property type="entry name" value="Multidrug efflux transporter AcrB transmembrane domain"/>
    <property type="match status" value="2"/>
</dbReference>
<feature type="transmembrane region" description="Helical" evidence="8">
    <location>
        <begin position="573"/>
        <end position="591"/>
    </location>
</feature>
<keyword evidence="6 8" id="KW-0472">Membrane</keyword>
<keyword evidence="11" id="KW-1185">Reference proteome</keyword>
<feature type="transmembrane region" description="Helical" evidence="8">
    <location>
        <begin position="285"/>
        <end position="305"/>
    </location>
</feature>
<evidence type="ECO:0000256" key="8">
    <source>
        <dbReference type="SAM" id="Phobius"/>
    </source>
</evidence>
<feature type="transmembrane region" description="Helical" evidence="8">
    <location>
        <begin position="208"/>
        <end position="229"/>
    </location>
</feature>
<dbReference type="GO" id="GO:0005886">
    <property type="term" value="C:plasma membrane"/>
    <property type="evidence" value="ECO:0007669"/>
    <property type="project" value="UniProtKB-SubCell"/>
</dbReference>
<reference evidence="10" key="2">
    <citation type="submission" date="2020-09" db="EMBL/GenBank/DDBJ databases">
        <authorList>
            <person name="Sun Q."/>
            <person name="Ohkuma M."/>
        </authorList>
    </citation>
    <scope>NUCLEOTIDE SEQUENCE</scope>
    <source>
        <strain evidence="10">JCM 4335</strain>
    </source>
</reference>
<evidence type="ECO:0000259" key="9">
    <source>
        <dbReference type="PROSITE" id="PS50156"/>
    </source>
</evidence>
<proteinExistence type="inferred from homology"/>
<gene>
    <name evidence="10" type="ORF">GCM10010249_28130</name>
</gene>
<dbReference type="Pfam" id="PF03176">
    <property type="entry name" value="MMPL"/>
    <property type="match status" value="2"/>
</dbReference>
<keyword evidence="4 8" id="KW-0812">Transmembrane</keyword>
<dbReference type="InterPro" id="IPR000731">
    <property type="entry name" value="SSD"/>
</dbReference>
<evidence type="ECO:0000313" key="10">
    <source>
        <dbReference type="EMBL" id="GGQ08106.1"/>
    </source>
</evidence>
<dbReference type="PROSITE" id="PS50156">
    <property type="entry name" value="SSD"/>
    <property type="match status" value="1"/>
</dbReference>
<dbReference type="EMBL" id="BMSV01000005">
    <property type="protein sequence ID" value="GGQ08106.1"/>
    <property type="molecule type" value="Genomic_DNA"/>
</dbReference>
<feature type="transmembrane region" description="Helical" evidence="8">
    <location>
        <begin position="181"/>
        <end position="201"/>
    </location>
</feature>
<feature type="region of interest" description="Disordered" evidence="7">
    <location>
        <begin position="722"/>
        <end position="741"/>
    </location>
</feature>
<evidence type="ECO:0000256" key="7">
    <source>
        <dbReference type="SAM" id="MobiDB-lite"/>
    </source>
</evidence>
<comment type="caution">
    <text evidence="10">The sequence shown here is derived from an EMBL/GenBank/DDBJ whole genome shotgun (WGS) entry which is preliminary data.</text>
</comment>
<evidence type="ECO:0000256" key="4">
    <source>
        <dbReference type="ARBA" id="ARBA00022692"/>
    </source>
</evidence>
<feature type="domain" description="SSD" evidence="9">
    <location>
        <begin position="207"/>
        <end position="336"/>
    </location>
</feature>
<evidence type="ECO:0000256" key="2">
    <source>
        <dbReference type="ARBA" id="ARBA00010157"/>
    </source>
</evidence>
<keyword evidence="3" id="KW-1003">Cell membrane</keyword>
<evidence type="ECO:0000256" key="5">
    <source>
        <dbReference type="ARBA" id="ARBA00022989"/>
    </source>
</evidence>
<dbReference type="AlphaFoldDB" id="A0A918EJN3"/>
<feature type="transmembrane region" description="Helical" evidence="8">
    <location>
        <begin position="311"/>
        <end position="337"/>
    </location>
</feature>
<sequence>MTVPRRASPATTETRPGRRARAVVLIAVLLTCLAALGARGTADRLSQGGWTPATAESLRADSLLASGFEAGAPHLVLLAETSGSVDAAAASRAGLALTTRIAAAPHTAWIRSYWTGRNPALRSGDGHSAIVLVRFHGDEQAVRAASRATVAHHAGRAGPLTIAASGQAPVLSETERLSARGLLLAEVVAAPLVLLVLLWVFGSLLAALLPLLVGAFAVLATTAVIHRLAGTTTVSVFALSITTALGFALAVDYSLLLVSRFREEHTAGAPVERAVRRTLRTAGRAVAFSSATIAVSLCALLLFPLPLLRSIAYGGIAVVLLSAAGSLVLLPALLVLLGRHLDRCDPFARLRRPARPVSSGAWYRLALAVMRRPTAVALGVLALLALLAYPATQVRLGMYDDRILPPSSPVAQASQRLRARFATAALDDATVVLPGLRVTDHATRLHPYAAGLSRIPGVRQVDTATGSYRHGRHTAQPGPQAARFTSPAGTWISLAFHTTTPFSPEGSRIARQVRAQPPPHAGPVLVGGPGAQLADTTRTLTERLPAAVATTVVLTFLLLVAYTRSVLIPLKALVLNTLTLAATAGVLVAVFQQGVGGFGGAATGGVTDIVVPSLMFCVAFGLSMDYEVFLLSRIIEEHRSGHPTSTAVAVGLQHTGRLFTSAALVFATVMACLTLSDLVLLKLVGTGLAVAVVLDCTLVRALLVPAAMRLAGRANWWTPRVRRGPRPGEVPAQAAPSGTSA</sequence>
<feature type="transmembrane region" description="Helical" evidence="8">
    <location>
        <begin position="682"/>
        <end position="703"/>
    </location>
</feature>
<dbReference type="PANTHER" id="PTHR33406">
    <property type="entry name" value="MEMBRANE PROTEIN MJ1562-RELATED"/>
    <property type="match status" value="1"/>
</dbReference>
<dbReference type="InterPro" id="IPR004869">
    <property type="entry name" value="MMPL_dom"/>
</dbReference>
<dbReference type="SUPFAM" id="SSF82866">
    <property type="entry name" value="Multidrug efflux transporter AcrB transmembrane domain"/>
    <property type="match status" value="2"/>
</dbReference>
<feature type="transmembrane region" description="Helical" evidence="8">
    <location>
        <begin position="656"/>
        <end position="676"/>
    </location>
</feature>
<keyword evidence="5 8" id="KW-1133">Transmembrane helix</keyword>
<feature type="transmembrane region" description="Helical" evidence="8">
    <location>
        <begin position="374"/>
        <end position="392"/>
    </location>
</feature>